<reference evidence="2" key="1">
    <citation type="submission" date="2019-09" db="EMBL/GenBank/DDBJ databases">
        <title>Draft genome sequence assemblies of isolates from the urinary tract.</title>
        <authorList>
            <person name="Mores C.R."/>
            <person name="Putonti C."/>
            <person name="Wolfe A.J."/>
        </authorList>
    </citation>
    <scope>NUCLEOTIDE SEQUENCE [LARGE SCALE GENOMIC DNA]</scope>
    <source>
        <strain evidence="2">UMB8614</strain>
    </source>
</reference>
<organism evidence="1 2">
    <name type="scientific">Aerococcus tenax</name>
    <dbReference type="NCBI Taxonomy" id="3078812"/>
    <lineage>
        <taxon>Bacteria</taxon>
        <taxon>Bacillati</taxon>
        <taxon>Bacillota</taxon>
        <taxon>Bacilli</taxon>
        <taxon>Lactobacillales</taxon>
        <taxon>Aerococcaceae</taxon>
        <taxon>Aerococcus</taxon>
    </lineage>
</organism>
<accession>A0A329PMH2</accession>
<dbReference type="Proteomes" id="UP000326476">
    <property type="component" value="Unassembled WGS sequence"/>
</dbReference>
<sequence length="70" mass="8150">MVSRWLFLLLYFFSKKEVKKMLITWLAVYIVTGSAKFEDIPSVLKPKVYAELKKQGCEFVAGDYRPEGEI</sequence>
<dbReference type="EMBL" id="VYVN01000012">
    <property type="protein sequence ID" value="KAA9239980.1"/>
    <property type="molecule type" value="Genomic_DNA"/>
</dbReference>
<protein>
    <submittedName>
        <fullName evidence="1">Uncharacterized protein</fullName>
    </submittedName>
</protein>
<dbReference type="RefSeq" id="WP_111853335.1">
    <property type="nucleotide sequence ID" value="NZ_CP127382.2"/>
</dbReference>
<comment type="caution">
    <text evidence="1">The sequence shown here is derived from an EMBL/GenBank/DDBJ whole genome shotgun (WGS) entry which is preliminary data.</text>
</comment>
<evidence type="ECO:0000313" key="1">
    <source>
        <dbReference type="EMBL" id="KAA9239980.1"/>
    </source>
</evidence>
<dbReference type="AlphaFoldDB" id="A0A329PMH2"/>
<name>A0A329PMH2_9LACT</name>
<evidence type="ECO:0000313" key="2">
    <source>
        <dbReference type="Proteomes" id="UP000326476"/>
    </source>
</evidence>
<gene>
    <name evidence="1" type="ORF">F6I34_05645</name>
</gene>
<keyword evidence="2" id="KW-1185">Reference proteome</keyword>
<proteinExistence type="predicted"/>